<evidence type="ECO:0000259" key="1">
    <source>
        <dbReference type="Pfam" id="PF09791"/>
    </source>
</evidence>
<name>A0ABY8BAI2_9BURK</name>
<dbReference type="EMBL" id="CP119083">
    <property type="protein sequence ID" value="WEF32922.1"/>
    <property type="molecule type" value="Genomic_DNA"/>
</dbReference>
<keyword evidence="3" id="KW-1185">Reference proteome</keyword>
<reference evidence="2 3" key="1">
    <citation type="submission" date="2023-02" db="EMBL/GenBank/DDBJ databases">
        <title>Gemone sequence of Telluria chitinolytica ACM 3522T.</title>
        <authorList>
            <person name="Frediansyah A."/>
            <person name="Miess H."/>
            <person name="Gross H."/>
        </authorList>
    </citation>
    <scope>NUCLEOTIDE SEQUENCE [LARGE SCALE GENOMIC DNA]</scope>
    <source>
        <strain evidence="2 3">ACM 3522</strain>
    </source>
</reference>
<gene>
    <name evidence="2" type="ORF">PX653_26600</name>
</gene>
<evidence type="ECO:0000313" key="2">
    <source>
        <dbReference type="EMBL" id="WEF32922.1"/>
    </source>
</evidence>
<proteinExistence type="predicted"/>
<dbReference type="PANTHER" id="PTHR21193">
    <property type="entry name" value="OXIDOREDUCTASE-LIKE DOMAIN-CONTAINING PROTEIN 1"/>
    <property type="match status" value="1"/>
</dbReference>
<dbReference type="RefSeq" id="WP_277415637.1">
    <property type="nucleotide sequence ID" value="NZ_CP119083.1"/>
</dbReference>
<dbReference type="PANTHER" id="PTHR21193:SF3">
    <property type="entry name" value="OXIDOREDUCTASE-LIKE DOMAIN-CONTAINING PROTEIN 1"/>
    <property type="match status" value="1"/>
</dbReference>
<dbReference type="InterPro" id="IPR039251">
    <property type="entry name" value="OXLD1"/>
</dbReference>
<dbReference type="InterPro" id="IPR019180">
    <property type="entry name" value="Oxidoreductase-like_N"/>
</dbReference>
<protein>
    <submittedName>
        <fullName evidence="2">Oxidoreductase-like domain-containing protein</fullName>
    </submittedName>
</protein>
<accession>A0ABY8BAI2</accession>
<evidence type="ECO:0000313" key="3">
    <source>
        <dbReference type="Proteomes" id="UP001216510"/>
    </source>
</evidence>
<dbReference type="Proteomes" id="UP001216510">
    <property type="component" value="Chromosome"/>
</dbReference>
<sequence length="58" mass="6366">MNTAADPRPQPPQEPALEDCCRSGCTVCVFDAYNEALERYEAQLAAWLARRGPVPDGD</sequence>
<organism evidence="2 3">
    <name type="scientific">Pseudoduganella chitinolytica</name>
    <dbReference type="NCBI Taxonomy" id="34070"/>
    <lineage>
        <taxon>Bacteria</taxon>
        <taxon>Pseudomonadati</taxon>
        <taxon>Pseudomonadota</taxon>
        <taxon>Betaproteobacteria</taxon>
        <taxon>Burkholderiales</taxon>
        <taxon>Oxalobacteraceae</taxon>
        <taxon>Telluria group</taxon>
        <taxon>Pseudoduganella</taxon>
    </lineage>
</organism>
<dbReference type="Pfam" id="PF09791">
    <property type="entry name" value="Oxidored-like"/>
    <property type="match status" value="1"/>
</dbReference>
<feature type="domain" description="Oxidoreductase-like" evidence="1">
    <location>
        <begin position="8"/>
        <end position="46"/>
    </location>
</feature>